<feature type="domain" description="Amine oxidase" evidence="3">
    <location>
        <begin position="18"/>
        <end position="418"/>
    </location>
</feature>
<dbReference type="Pfam" id="PF01593">
    <property type="entry name" value="Amino_oxidase"/>
    <property type="match status" value="1"/>
</dbReference>
<evidence type="ECO:0000259" key="3">
    <source>
        <dbReference type="Pfam" id="PF01593"/>
    </source>
</evidence>
<sequence>MPRSGPAVHDVVVIGAGLAGLRAAGILARAGRDVVVLEAGDDVGGRERTDVVDGFRLDRGFHVLNPAYPALSRAVDLEALEVAAFPVGVRVRRETRSVRLGHPLRHPDLILPSLASGLVRPADAWALVRWMLPVLRDPKRVIRGPDRSLAAGWDRVGLTGPLRTEVLEPFLAGVIADATGGATSEAFARLLVRMFAVGRPGLPAAGIAALPRQLAARARQAGADIRLSHRVTALGRGEDACEAAIEHADTVRARHVIVAVGPEAVGALIDLPTPATKGLQTWWFDAEQEPAFDALLAVDGRRRGPIVNTAVLSRTAPSYAPPGHHLVQATCLLDGDAPGAQEDQVRRQLVDLWGKDAVRWRLLRRDDVHHALPAQPAPLRARSAPWIAERILIAGDHRDTASIQGALVSGARVARTLLSA</sequence>
<dbReference type="EC" id="1.-.-.-" evidence="4"/>
<name>A0ABZ0VES7_9MICO</name>
<dbReference type="InterPro" id="IPR002937">
    <property type="entry name" value="Amino_oxidase"/>
</dbReference>
<evidence type="ECO:0000313" key="4">
    <source>
        <dbReference type="EMBL" id="WQB71433.1"/>
    </source>
</evidence>
<dbReference type="RefSeq" id="WP_322411550.1">
    <property type="nucleotide sequence ID" value="NZ_CP139779.1"/>
</dbReference>
<dbReference type="PANTHER" id="PTHR42841">
    <property type="entry name" value="AMINE OXIDASE"/>
    <property type="match status" value="1"/>
</dbReference>
<evidence type="ECO:0000256" key="1">
    <source>
        <dbReference type="ARBA" id="ARBA00001974"/>
    </source>
</evidence>
<dbReference type="EMBL" id="CP139779">
    <property type="protein sequence ID" value="WQB71433.1"/>
    <property type="molecule type" value="Genomic_DNA"/>
</dbReference>
<dbReference type="InterPro" id="IPR036188">
    <property type="entry name" value="FAD/NAD-bd_sf"/>
</dbReference>
<dbReference type="GO" id="GO:0016491">
    <property type="term" value="F:oxidoreductase activity"/>
    <property type="evidence" value="ECO:0007669"/>
    <property type="project" value="UniProtKB-KW"/>
</dbReference>
<dbReference type="Proteomes" id="UP001324533">
    <property type="component" value="Chromosome"/>
</dbReference>
<evidence type="ECO:0000313" key="5">
    <source>
        <dbReference type="Proteomes" id="UP001324533"/>
    </source>
</evidence>
<comment type="cofactor">
    <cofactor evidence="1">
        <name>FAD</name>
        <dbReference type="ChEBI" id="CHEBI:57692"/>
    </cofactor>
</comment>
<keyword evidence="5" id="KW-1185">Reference proteome</keyword>
<dbReference type="Gene3D" id="3.50.50.60">
    <property type="entry name" value="FAD/NAD(P)-binding domain"/>
    <property type="match status" value="1"/>
</dbReference>
<dbReference type="SUPFAM" id="SSF51905">
    <property type="entry name" value="FAD/NAD(P)-binding domain"/>
    <property type="match status" value="1"/>
</dbReference>
<dbReference type="Gene3D" id="3.90.660.50">
    <property type="match status" value="1"/>
</dbReference>
<dbReference type="PRINTS" id="PR00757">
    <property type="entry name" value="AMINEOXDASEF"/>
</dbReference>
<dbReference type="InterPro" id="IPR001613">
    <property type="entry name" value="Flavin_amine_oxidase"/>
</dbReference>
<accession>A0ABZ0VES7</accession>
<gene>
    <name evidence="4" type="ORF">T9R20_05575</name>
</gene>
<proteinExistence type="predicted"/>
<keyword evidence="2 4" id="KW-0560">Oxidoreductase</keyword>
<evidence type="ECO:0000256" key="2">
    <source>
        <dbReference type="ARBA" id="ARBA00023002"/>
    </source>
</evidence>
<organism evidence="4 5">
    <name type="scientific">Microbacterium invictum</name>
    <dbReference type="NCBI Taxonomy" id="515415"/>
    <lineage>
        <taxon>Bacteria</taxon>
        <taxon>Bacillati</taxon>
        <taxon>Actinomycetota</taxon>
        <taxon>Actinomycetes</taxon>
        <taxon>Micrococcales</taxon>
        <taxon>Microbacteriaceae</taxon>
        <taxon>Microbacterium</taxon>
    </lineage>
</organism>
<reference evidence="4 5" key="1">
    <citation type="submission" date="2023-06" db="EMBL/GenBank/DDBJ databases">
        <title>Rock-solubilizing bacteria, Microbacterium invictum, promotes re-establishment of vegetation in rocky wasteland by accelerating rock bio-weathering and reshaping soil bacterial community.</title>
        <authorList>
            <person name="Liu C."/>
        </authorList>
    </citation>
    <scope>NUCLEOTIDE SEQUENCE [LARGE SCALE GENOMIC DNA]</scope>
    <source>
        <strain evidence="4 5">X-18</strain>
    </source>
</reference>
<protein>
    <submittedName>
        <fullName evidence="4">NAD(P)/FAD-dependent oxidoreductase</fullName>
        <ecNumber evidence="4">1.-.-.-</ecNumber>
    </submittedName>
</protein>